<dbReference type="AlphaFoldDB" id="A0A3B7MS30"/>
<keyword evidence="1" id="KW-0963">Cytoplasm</keyword>
<dbReference type="Pfam" id="PF12804">
    <property type="entry name" value="NTP_transf_3"/>
    <property type="match status" value="1"/>
</dbReference>
<keyword evidence="9" id="KW-0548">Nucleotidyltransferase</keyword>
<dbReference type="InterPro" id="IPR029044">
    <property type="entry name" value="Nucleotide-diphossugar_trans"/>
</dbReference>
<dbReference type="EMBL" id="CP032157">
    <property type="protein sequence ID" value="AXY73321.1"/>
    <property type="molecule type" value="Genomic_DNA"/>
</dbReference>
<evidence type="ECO:0000256" key="6">
    <source>
        <dbReference type="ARBA" id="ARBA00023134"/>
    </source>
</evidence>
<dbReference type="GO" id="GO:0006777">
    <property type="term" value="P:Mo-molybdopterin cofactor biosynthetic process"/>
    <property type="evidence" value="ECO:0007669"/>
    <property type="project" value="UniProtKB-KW"/>
</dbReference>
<dbReference type="Gene3D" id="3.90.550.10">
    <property type="entry name" value="Spore Coat Polysaccharide Biosynthesis Protein SpsA, Chain A"/>
    <property type="match status" value="1"/>
</dbReference>
<dbReference type="KEGG" id="pseg:D3H65_04710"/>
<accession>A0A3B7MS30</accession>
<evidence type="ECO:0000256" key="5">
    <source>
        <dbReference type="ARBA" id="ARBA00022842"/>
    </source>
</evidence>
<evidence type="ECO:0000256" key="1">
    <source>
        <dbReference type="ARBA" id="ARBA00022490"/>
    </source>
</evidence>
<proteinExistence type="predicted"/>
<dbReference type="PANTHER" id="PTHR19136:SF81">
    <property type="entry name" value="MOLYBDENUM COFACTOR GUANYLYLTRANSFERASE"/>
    <property type="match status" value="1"/>
</dbReference>
<protein>
    <submittedName>
        <fullName evidence="9">Molybdenum cofactor guanylyltransferase</fullName>
    </submittedName>
</protein>
<gene>
    <name evidence="9" type="ORF">D3H65_04710</name>
</gene>
<evidence type="ECO:0000313" key="10">
    <source>
        <dbReference type="Proteomes" id="UP000263900"/>
    </source>
</evidence>
<sequence>MLGVVLAGGESSRMGTDKGLIRLETKTWAQIALDKLAVFQIPVVISVNAKQHAEYQAQFRVEQLLKDNEGLAIRGPLAGLLSVHRRFPKQDLFVLACDMLLMENSMMEKLVAAYKSSQEDVYLFTNHGEPEPLCAIYTARALADTLDRYHSSKLTKHSIKFMLSHLAVSSIPLQPGQEKYFRNFNSPGELSGL</sequence>
<dbReference type="RefSeq" id="WP_119049159.1">
    <property type="nucleotide sequence ID" value="NZ_CP032157.1"/>
</dbReference>
<evidence type="ECO:0000256" key="4">
    <source>
        <dbReference type="ARBA" id="ARBA00022741"/>
    </source>
</evidence>
<dbReference type="OrthoDB" id="9788394at2"/>
<dbReference type="InterPro" id="IPR013482">
    <property type="entry name" value="Molybde_CF_guanTrfase"/>
</dbReference>
<keyword evidence="4" id="KW-0547">Nucleotide-binding</keyword>
<dbReference type="GO" id="GO:0005525">
    <property type="term" value="F:GTP binding"/>
    <property type="evidence" value="ECO:0007669"/>
    <property type="project" value="UniProtKB-KW"/>
</dbReference>
<dbReference type="GO" id="GO:0016779">
    <property type="term" value="F:nucleotidyltransferase activity"/>
    <property type="evidence" value="ECO:0007669"/>
    <property type="project" value="UniProtKB-KW"/>
</dbReference>
<dbReference type="GO" id="GO:0046872">
    <property type="term" value="F:metal ion binding"/>
    <property type="evidence" value="ECO:0007669"/>
    <property type="project" value="UniProtKB-KW"/>
</dbReference>
<dbReference type="CDD" id="cd02503">
    <property type="entry name" value="MobA"/>
    <property type="match status" value="1"/>
</dbReference>
<keyword evidence="2 9" id="KW-0808">Transferase</keyword>
<evidence type="ECO:0000256" key="7">
    <source>
        <dbReference type="ARBA" id="ARBA00023150"/>
    </source>
</evidence>
<organism evidence="9 10">
    <name type="scientific">Paraflavitalea soli</name>
    <dbReference type="NCBI Taxonomy" id="2315862"/>
    <lineage>
        <taxon>Bacteria</taxon>
        <taxon>Pseudomonadati</taxon>
        <taxon>Bacteroidota</taxon>
        <taxon>Chitinophagia</taxon>
        <taxon>Chitinophagales</taxon>
        <taxon>Chitinophagaceae</taxon>
        <taxon>Paraflavitalea</taxon>
    </lineage>
</organism>
<evidence type="ECO:0000313" key="9">
    <source>
        <dbReference type="EMBL" id="AXY73321.1"/>
    </source>
</evidence>
<evidence type="ECO:0000259" key="8">
    <source>
        <dbReference type="Pfam" id="PF12804"/>
    </source>
</evidence>
<keyword evidence="10" id="KW-1185">Reference proteome</keyword>
<reference evidence="9 10" key="1">
    <citation type="submission" date="2018-09" db="EMBL/GenBank/DDBJ databases">
        <title>Genome sequencing of strain 6GH32-13.</title>
        <authorList>
            <person name="Weon H.-Y."/>
            <person name="Heo J."/>
            <person name="Kwon S.-W."/>
        </authorList>
    </citation>
    <scope>NUCLEOTIDE SEQUENCE [LARGE SCALE GENOMIC DNA]</scope>
    <source>
        <strain evidence="9 10">5GH32-13</strain>
    </source>
</reference>
<feature type="domain" description="MobA-like NTP transferase" evidence="8">
    <location>
        <begin position="3"/>
        <end position="151"/>
    </location>
</feature>
<keyword evidence="6" id="KW-0342">GTP-binding</keyword>
<dbReference type="InterPro" id="IPR025877">
    <property type="entry name" value="MobA-like_NTP_Trfase"/>
</dbReference>
<dbReference type="Proteomes" id="UP000263900">
    <property type="component" value="Chromosome"/>
</dbReference>
<keyword evidence="5" id="KW-0460">Magnesium</keyword>
<keyword evidence="7" id="KW-0501">Molybdenum cofactor biosynthesis</keyword>
<evidence type="ECO:0000256" key="3">
    <source>
        <dbReference type="ARBA" id="ARBA00022723"/>
    </source>
</evidence>
<dbReference type="SUPFAM" id="SSF53448">
    <property type="entry name" value="Nucleotide-diphospho-sugar transferases"/>
    <property type="match status" value="1"/>
</dbReference>
<keyword evidence="3" id="KW-0479">Metal-binding</keyword>
<evidence type="ECO:0000256" key="2">
    <source>
        <dbReference type="ARBA" id="ARBA00022679"/>
    </source>
</evidence>
<dbReference type="PANTHER" id="PTHR19136">
    <property type="entry name" value="MOLYBDENUM COFACTOR GUANYLYLTRANSFERASE"/>
    <property type="match status" value="1"/>
</dbReference>
<name>A0A3B7MS30_9BACT</name>